<keyword evidence="1" id="KW-0472">Membrane</keyword>
<feature type="transmembrane region" description="Helical" evidence="1">
    <location>
        <begin position="238"/>
        <end position="258"/>
    </location>
</feature>
<dbReference type="InterPro" id="IPR037185">
    <property type="entry name" value="EmrE-like"/>
</dbReference>
<feature type="transmembrane region" description="Helical" evidence="1">
    <location>
        <begin position="264"/>
        <end position="286"/>
    </location>
</feature>
<reference evidence="2 3" key="1">
    <citation type="submission" date="2020-08" db="EMBL/GenBank/DDBJ databases">
        <title>Streptomyces sp. PSKA01 genome sequencing and assembly.</title>
        <authorList>
            <person name="Mandal S."/>
            <person name="Maiti P.K."/>
            <person name="Das P."/>
        </authorList>
    </citation>
    <scope>NUCLEOTIDE SEQUENCE [LARGE SCALE GENOMIC DNA]</scope>
    <source>
        <strain evidence="2 3">PSKA01</strain>
    </source>
</reference>
<feature type="transmembrane region" description="Helical" evidence="1">
    <location>
        <begin position="16"/>
        <end position="37"/>
    </location>
</feature>
<keyword evidence="1" id="KW-0812">Transmembrane</keyword>
<comment type="caution">
    <text evidence="2">The sequence shown here is derived from an EMBL/GenBank/DDBJ whole genome shotgun (WGS) entry which is preliminary data.</text>
</comment>
<sequence length="328" mass="32416">MKYLGSVPGAVKGHDTVFSVLVLGTTSALAYAAAAVAQRMAALRAAGPRGVGLRRSGAWWVAVLLNALGAVLHTAALRYGSLVTVQMLGVLTLVAAPLLSSGVLRHRMTSAHWSGTGLTVAGVVGLLALVPSAGESRTLDAAELVGVVVLTAVAMGVPVVAAAVARGLTVASLSYAAAAGVAFAAASALAQTAVLRVTGAGAGTFASTVLVAGGVMFLAPAGLLLCQLAYRGGLEAPLATVTLVNPVFAVVIGVAALGDRYSTGLMTVVAGLVAAVAAGRGVFILARAETSGAPEGSRPQVAAPGGHFWGIRLRRSGAVVVGASESRR</sequence>
<feature type="transmembrane region" description="Helical" evidence="1">
    <location>
        <begin position="83"/>
        <end position="104"/>
    </location>
</feature>
<gene>
    <name evidence="2" type="ORF">H4N64_27335</name>
</gene>
<organism evidence="2 3">
    <name type="scientific">Streptomyces cupreus</name>
    <dbReference type="NCBI Taxonomy" id="2759956"/>
    <lineage>
        <taxon>Bacteria</taxon>
        <taxon>Bacillati</taxon>
        <taxon>Actinomycetota</taxon>
        <taxon>Actinomycetes</taxon>
        <taxon>Kitasatosporales</taxon>
        <taxon>Streptomycetaceae</taxon>
        <taxon>Streptomyces</taxon>
    </lineage>
</organism>
<feature type="transmembrane region" description="Helical" evidence="1">
    <location>
        <begin position="205"/>
        <end position="226"/>
    </location>
</feature>
<dbReference type="AlphaFoldDB" id="A0A7X1MBB6"/>
<protein>
    <submittedName>
        <fullName evidence="2">Uncharacterized protein</fullName>
    </submittedName>
</protein>
<evidence type="ECO:0000313" key="3">
    <source>
        <dbReference type="Proteomes" id="UP000584670"/>
    </source>
</evidence>
<keyword evidence="1" id="KW-1133">Transmembrane helix</keyword>
<evidence type="ECO:0000256" key="1">
    <source>
        <dbReference type="SAM" id="Phobius"/>
    </source>
</evidence>
<feature type="transmembrane region" description="Helical" evidence="1">
    <location>
        <begin position="172"/>
        <end position="193"/>
    </location>
</feature>
<dbReference type="SUPFAM" id="SSF103481">
    <property type="entry name" value="Multidrug resistance efflux transporter EmrE"/>
    <property type="match status" value="1"/>
</dbReference>
<proteinExistence type="predicted"/>
<dbReference type="PANTHER" id="PTHR40761:SF1">
    <property type="entry name" value="CONSERVED INTEGRAL MEMBRANE ALANINE VALINE AND LEUCINE RICH PROTEIN-RELATED"/>
    <property type="match status" value="1"/>
</dbReference>
<feature type="transmembrane region" description="Helical" evidence="1">
    <location>
        <begin position="111"/>
        <end position="132"/>
    </location>
</feature>
<evidence type="ECO:0000313" key="2">
    <source>
        <dbReference type="EMBL" id="MBC2905229.1"/>
    </source>
</evidence>
<keyword evidence="3" id="KW-1185">Reference proteome</keyword>
<dbReference type="Proteomes" id="UP000584670">
    <property type="component" value="Unassembled WGS sequence"/>
</dbReference>
<name>A0A7X1MBB6_9ACTN</name>
<dbReference type="RefSeq" id="WP_186285087.1">
    <property type="nucleotide sequence ID" value="NZ_JACMSF010000034.1"/>
</dbReference>
<feature type="transmembrane region" description="Helical" evidence="1">
    <location>
        <begin position="144"/>
        <end position="165"/>
    </location>
</feature>
<dbReference type="EMBL" id="JACMSF010000034">
    <property type="protein sequence ID" value="MBC2905229.1"/>
    <property type="molecule type" value="Genomic_DNA"/>
</dbReference>
<accession>A0A7X1MBB6</accession>
<feature type="transmembrane region" description="Helical" evidence="1">
    <location>
        <begin position="58"/>
        <end position="77"/>
    </location>
</feature>
<dbReference type="PANTHER" id="PTHR40761">
    <property type="entry name" value="CONSERVED INTEGRAL MEMBRANE ALANINE VALINE AND LEUCINE RICH PROTEIN-RELATED"/>
    <property type="match status" value="1"/>
</dbReference>